<gene>
    <name evidence="2" type="ORF">A4X20_11730</name>
</gene>
<dbReference type="Proteomes" id="UP000078396">
    <property type="component" value="Unassembled WGS sequence"/>
</dbReference>
<dbReference type="eggNOG" id="COG1233">
    <property type="taxonomic scope" value="Bacteria"/>
</dbReference>
<dbReference type="EMBL" id="LWCS01000087">
    <property type="protein sequence ID" value="OAN27504.1"/>
    <property type="molecule type" value="Genomic_DNA"/>
</dbReference>
<organism evidence="2 3">
    <name type="scientific">Mycolicibacterium iranicum</name>
    <name type="common">Mycobacterium iranicum</name>
    <dbReference type="NCBI Taxonomy" id="912594"/>
    <lineage>
        <taxon>Bacteria</taxon>
        <taxon>Bacillati</taxon>
        <taxon>Actinomycetota</taxon>
        <taxon>Actinomycetes</taxon>
        <taxon>Mycobacteriales</taxon>
        <taxon>Mycobacteriaceae</taxon>
        <taxon>Mycolicibacterium</taxon>
    </lineage>
</organism>
<feature type="transmembrane region" description="Helical" evidence="1">
    <location>
        <begin position="110"/>
        <end position="133"/>
    </location>
</feature>
<feature type="transmembrane region" description="Helical" evidence="1">
    <location>
        <begin position="77"/>
        <end position="98"/>
    </location>
</feature>
<sequence>MRAPVAPDAHGVAAARDSGISDVVDEWFERSPFIGFVPWIIYWVVADGPSTWMFGAICAVISALIMGMSAGFAGVRLLDIVTVLFFTGVTVAGLILGAEDRDWMDSYATALSSGVLAVMALGSLAFEPFTAQYAPPTAARQDWEEAAFRRTNQVLTLMWALVFALIAVLGYLAVMAPATVHLTKAVIPVVVIVGAVGMTLTYPAKARAKARGDAAG</sequence>
<reference evidence="2 3" key="1">
    <citation type="submission" date="2016-04" db="EMBL/GenBank/DDBJ databases">
        <title>Draft Genome Sequences of Staphylococcus capitis Strain H36, S. capitis Strain H65, S. cohnii Strain H62, S. hominis Strain H69, Mycobacterium iranicum Strain H39, Plantibacter sp. Strain H53, Pseudomonas oryzihabitans Strain H72, and Microbacterium sp. Strain H83, isolated from residential settings.</title>
        <authorList>
            <person name="Lymperopoulou D."/>
            <person name="Adams R.I."/>
            <person name="Lindow S."/>
            <person name="Coil D.A."/>
            <person name="Jospin G."/>
            <person name="Eisen J.A."/>
        </authorList>
    </citation>
    <scope>NUCLEOTIDE SEQUENCE [LARGE SCALE GENOMIC DNA]</scope>
    <source>
        <strain evidence="2 3">H39</strain>
    </source>
</reference>
<feature type="transmembrane region" description="Helical" evidence="1">
    <location>
        <begin position="154"/>
        <end position="173"/>
    </location>
</feature>
<comment type="caution">
    <text evidence="2">The sequence shown here is derived from an EMBL/GenBank/DDBJ whole genome shotgun (WGS) entry which is preliminary data.</text>
</comment>
<evidence type="ECO:0000256" key="1">
    <source>
        <dbReference type="SAM" id="Phobius"/>
    </source>
</evidence>
<feature type="transmembrane region" description="Helical" evidence="1">
    <location>
        <begin position="40"/>
        <end position="65"/>
    </location>
</feature>
<accession>A0A178LBU1</accession>
<dbReference type="STRING" id="912594.AWC12_05550"/>
<feature type="transmembrane region" description="Helical" evidence="1">
    <location>
        <begin position="185"/>
        <end position="202"/>
    </location>
</feature>
<keyword evidence="1" id="KW-0472">Membrane</keyword>
<evidence type="ECO:0000313" key="3">
    <source>
        <dbReference type="Proteomes" id="UP000078396"/>
    </source>
</evidence>
<name>A0A178LBU1_MYCIR</name>
<keyword evidence="1" id="KW-1133">Transmembrane helix</keyword>
<dbReference type="OrthoDB" id="3870305at2"/>
<proteinExistence type="predicted"/>
<protein>
    <recommendedName>
        <fullName evidence="4">Intracellular septation protein A</fullName>
    </recommendedName>
</protein>
<evidence type="ECO:0008006" key="4">
    <source>
        <dbReference type="Google" id="ProtNLM"/>
    </source>
</evidence>
<keyword evidence="1" id="KW-0812">Transmembrane</keyword>
<evidence type="ECO:0000313" key="2">
    <source>
        <dbReference type="EMBL" id="OAN27504.1"/>
    </source>
</evidence>
<dbReference type="AlphaFoldDB" id="A0A178LBU1"/>